<dbReference type="EMBL" id="CATOUU010000745">
    <property type="protein sequence ID" value="CAI9945436.1"/>
    <property type="molecule type" value="Genomic_DNA"/>
</dbReference>
<reference evidence="2 3" key="2">
    <citation type="submission" date="2024-07" db="EMBL/GenBank/DDBJ databases">
        <authorList>
            <person name="Akdeniz Z."/>
        </authorList>
    </citation>
    <scope>NUCLEOTIDE SEQUENCE [LARGE SCALE GENOMIC DNA]</scope>
</reference>
<reference evidence="1" key="1">
    <citation type="submission" date="2023-06" db="EMBL/GenBank/DDBJ databases">
        <authorList>
            <person name="Kurt Z."/>
        </authorList>
    </citation>
    <scope>NUCLEOTIDE SEQUENCE</scope>
</reference>
<dbReference type="Proteomes" id="UP001642409">
    <property type="component" value="Unassembled WGS sequence"/>
</dbReference>
<name>A0AA86PTD8_9EUKA</name>
<dbReference type="AlphaFoldDB" id="A0AA86PTD8"/>
<proteinExistence type="predicted"/>
<evidence type="ECO:0000313" key="3">
    <source>
        <dbReference type="Proteomes" id="UP001642409"/>
    </source>
</evidence>
<dbReference type="EMBL" id="CAXDID020000299">
    <property type="protein sequence ID" value="CAL6073079.1"/>
    <property type="molecule type" value="Genomic_DNA"/>
</dbReference>
<protein>
    <submittedName>
        <fullName evidence="2">Hypothetical_protein</fullName>
    </submittedName>
</protein>
<accession>A0AA86PTD8</accession>
<keyword evidence="3" id="KW-1185">Reference proteome</keyword>
<organism evidence="1">
    <name type="scientific">Hexamita inflata</name>
    <dbReference type="NCBI Taxonomy" id="28002"/>
    <lineage>
        <taxon>Eukaryota</taxon>
        <taxon>Metamonada</taxon>
        <taxon>Diplomonadida</taxon>
        <taxon>Hexamitidae</taxon>
        <taxon>Hexamitinae</taxon>
        <taxon>Hexamita</taxon>
    </lineage>
</organism>
<sequence>MTCNIHMINLHMQQFHQRLLQMNIATHFINNCIAEKQKTAIENQEQIPFAVTSPNYTFVNQLASEHFSLNVNDLREIISVESFATTSFSYDPDQLSLMSNPFFSSLQGLIDLDECISE</sequence>
<comment type="caution">
    <text evidence="1">The sequence shown here is derived from an EMBL/GenBank/DDBJ whole genome shotgun (WGS) entry which is preliminary data.</text>
</comment>
<evidence type="ECO:0000313" key="1">
    <source>
        <dbReference type="EMBL" id="CAI9945436.1"/>
    </source>
</evidence>
<evidence type="ECO:0000313" key="2">
    <source>
        <dbReference type="EMBL" id="CAL6073079.1"/>
    </source>
</evidence>
<gene>
    <name evidence="1" type="ORF">HINF_LOCUS33081</name>
    <name evidence="2" type="ORF">HINF_LOCUS55930</name>
</gene>